<evidence type="ECO:0000313" key="2">
    <source>
        <dbReference type="Proteomes" id="UP000521017"/>
    </source>
</evidence>
<sequence>MNRVFTKHVPVICLLILSHFTSCKKGERAAEIDEKIIPPVVQPSAKILIPIQLGTGKSGMQISYTADLSIAKIEYGNGTSMLMTYNAAGQPLTLQRYKGAALISSTDYDFNEKGQVIQGSMAVVKGNNYTETGYYTLSYNSLNQPSEINYYDMNDRLTDKLKKSYNEAGNLIGEKGNTEEAKLDYDTKNGLFKHAGYLWLLTLEKEDNLFLSARNNLQQCNFPLKPEKNQTFSYSYNSDNYPETISSTVNGINNTLKVIYKQVKN</sequence>
<proteinExistence type="predicted"/>
<evidence type="ECO:0000313" key="1">
    <source>
        <dbReference type="EMBL" id="MBB6498139.1"/>
    </source>
</evidence>
<accession>A0A7X0MGI7</accession>
<dbReference type="AlphaFoldDB" id="A0A7X0MGI7"/>
<gene>
    <name evidence="1" type="ORF">HDF25_000263</name>
</gene>
<dbReference type="RefSeq" id="WP_184621984.1">
    <property type="nucleotide sequence ID" value="NZ_JACHCC010000001.1"/>
</dbReference>
<comment type="caution">
    <text evidence="1">The sequence shown here is derived from an EMBL/GenBank/DDBJ whole genome shotgun (WGS) entry which is preliminary data.</text>
</comment>
<organism evidence="1 2">
    <name type="scientific">Pedobacter cryoconitis</name>
    <dbReference type="NCBI Taxonomy" id="188932"/>
    <lineage>
        <taxon>Bacteria</taxon>
        <taxon>Pseudomonadati</taxon>
        <taxon>Bacteroidota</taxon>
        <taxon>Sphingobacteriia</taxon>
        <taxon>Sphingobacteriales</taxon>
        <taxon>Sphingobacteriaceae</taxon>
        <taxon>Pedobacter</taxon>
    </lineage>
</organism>
<dbReference type="EMBL" id="JACHCC010000001">
    <property type="protein sequence ID" value="MBB6498139.1"/>
    <property type="molecule type" value="Genomic_DNA"/>
</dbReference>
<name>A0A7X0MGI7_9SPHI</name>
<dbReference type="Proteomes" id="UP000521017">
    <property type="component" value="Unassembled WGS sequence"/>
</dbReference>
<protein>
    <submittedName>
        <fullName evidence="1">Uncharacterized protein</fullName>
    </submittedName>
</protein>
<dbReference type="Gene3D" id="2.180.10.10">
    <property type="entry name" value="RHS repeat-associated core"/>
    <property type="match status" value="1"/>
</dbReference>
<reference evidence="1 2" key="1">
    <citation type="submission" date="2020-08" db="EMBL/GenBank/DDBJ databases">
        <title>Genomic Encyclopedia of Type Strains, Phase IV (KMG-V): Genome sequencing to study the core and pangenomes of soil and plant-associated prokaryotes.</title>
        <authorList>
            <person name="Whitman W."/>
        </authorList>
    </citation>
    <scope>NUCLEOTIDE SEQUENCE [LARGE SCALE GENOMIC DNA]</scope>
    <source>
        <strain evidence="1 2">M2T3</strain>
    </source>
</reference>